<proteinExistence type="inferred from homology"/>
<comment type="subcellular location">
    <subcellularLocation>
        <location evidence="1 7">Cell outer membrane</location>
        <topology evidence="1 7">Multi-pass membrane protein</topology>
    </subcellularLocation>
</comment>
<evidence type="ECO:0000313" key="11">
    <source>
        <dbReference type="EMBL" id="SNR34659.1"/>
    </source>
</evidence>
<dbReference type="Gene3D" id="2.60.40.1120">
    <property type="entry name" value="Carboxypeptidase-like, regulatory domain"/>
    <property type="match status" value="1"/>
</dbReference>
<keyword evidence="11" id="KW-0675">Receptor</keyword>
<gene>
    <name evidence="11" type="ORF">SAMN06265371_101553</name>
</gene>
<dbReference type="InterPro" id="IPR036942">
    <property type="entry name" value="Beta-barrel_TonB_sf"/>
</dbReference>
<protein>
    <submittedName>
        <fullName evidence="11">Outer membrane receptor proteins, mostly Fe transport</fullName>
    </submittedName>
</protein>
<feature type="signal peptide" evidence="8">
    <location>
        <begin position="1"/>
        <end position="28"/>
    </location>
</feature>
<dbReference type="Pfam" id="PF07715">
    <property type="entry name" value="Plug"/>
    <property type="match status" value="1"/>
</dbReference>
<dbReference type="Pfam" id="PF13715">
    <property type="entry name" value="CarbopepD_reg_2"/>
    <property type="match status" value="1"/>
</dbReference>
<dbReference type="InterPro" id="IPR018247">
    <property type="entry name" value="EF_Hand_1_Ca_BS"/>
</dbReference>
<dbReference type="SUPFAM" id="SSF49464">
    <property type="entry name" value="Carboxypeptidase regulatory domain-like"/>
    <property type="match status" value="1"/>
</dbReference>
<evidence type="ECO:0000256" key="6">
    <source>
        <dbReference type="ARBA" id="ARBA00023237"/>
    </source>
</evidence>
<evidence type="ECO:0000256" key="5">
    <source>
        <dbReference type="ARBA" id="ARBA00023136"/>
    </source>
</evidence>
<dbReference type="SUPFAM" id="SSF56935">
    <property type="entry name" value="Porins"/>
    <property type="match status" value="1"/>
</dbReference>
<comment type="similarity">
    <text evidence="7">Belongs to the TonB-dependent receptor family.</text>
</comment>
<evidence type="ECO:0000313" key="12">
    <source>
        <dbReference type="Proteomes" id="UP000198384"/>
    </source>
</evidence>
<dbReference type="InterPro" id="IPR037066">
    <property type="entry name" value="Plug_dom_sf"/>
</dbReference>
<keyword evidence="5 7" id="KW-0472">Membrane</keyword>
<accession>A0A238VMD8</accession>
<dbReference type="Proteomes" id="UP000198384">
    <property type="component" value="Unassembled WGS sequence"/>
</dbReference>
<evidence type="ECO:0000256" key="4">
    <source>
        <dbReference type="ARBA" id="ARBA00022692"/>
    </source>
</evidence>
<evidence type="ECO:0000256" key="8">
    <source>
        <dbReference type="SAM" id="SignalP"/>
    </source>
</evidence>
<dbReference type="EMBL" id="FZNT01000001">
    <property type="protein sequence ID" value="SNR34659.1"/>
    <property type="molecule type" value="Genomic_DNA"/>
</dbReference>
<evidence type="ECO:0000259" key="10">
    <source>
        <dbReference type="Pfam" id="PF14905"/>
    </source>
</evidence>
<feature type="domain" description="TonB-dependent receptor plug" evidence="9">
    <location>
        <begin position="158"/>
        <end position="235"/>
    </location>
</feature>
<dbReference type="PROSITE" id="PS00018">
    <property type="entry name" value="EF_HAND_1"/>
    <property type="match status" value="1"/>
</dbReference>
<keyword evidence="4 7" id="KW-0812">Transmembrane</keyword>
<dbReference type="Pfam" id="PF14905">
    <property type="entry name" value="OMP_b-brl_3"/>
    <property type="match status" value="1"/>
</dbReference>
<evidence type="ECO:0000256" key="2">
    <source>
        <dbReference type="ARBA" id="ARBA00022448"/>
    </source>
</evidence>
<dbReference type="Gene3D" id="2.170.130.10">
    <property type="entry name" value="TonB-dependent receptor, plug domain"/>
    <property type="match status" value="1"/>
</dbReference>
<keyword evidence="8" id="KW-0732">Signal</keyword>
<dbReference type="PANTHER" id="PTHR40980:SF4">
    <property type="entry name" value="TONB-DEPENDENT RECEPTOR-LIKE BETA-BARREL DOMAIN-CONTAINING PROTEIN"/>
    <property type="match status" value="1"/>
</dbReference>
<reference evidence="11 12" key="1">
    <citation type="submission" date="2017-06" db="EMBL/GenBank/DDBJ databases">
        <authorList>
            <person name="Kim H.J."/>
            <person name="Triplett B.A."/>
        </authorList>
    </citation>
    <scope>NUCLEOTIDE SEQUENCE [LARGE SCALE GENOMIC DNA]</scope>
    <source>
        <strain evidence="11 12">DSM 29150</strain>
    </source>
</reference>
<evidence type="ECO:0000256" key="7">
    <source>
        <dbReference type="PROSITE-ProRule" id="PRU01360"/>
    </source>
</evidence>
<evidence type="ECO:0000259" key="9">
    <source>
        <dbReference type="Pfam" id="PF07715"/>
    </source>
</evidence>
<dbReference type="GO" id="GO:0009279">
    <property type="term" value="C:cell outer membrane"/>
    <property type="evidence" value="ECO:0007669"/>
    <property type="project" value="UniProtKB-SubCell"/>
</dbReference>
<dbReference type="InterPro" id="IPR008969">
    <property type="entry name" value="CarboxyPept-like_regulatory"/>
</dbReference>
<evidence type="ECO:0000256" key="1">
    <source>
        <dbReference type="ARBA" id="ARBA00004571"/>
    </source>
</evidence>
<dbReference type="InterPro" id="IPR012910">
    <property type="entry name" value="Plug_dom"/>
</dbReference>
<keyword evidence="3 7" id="KW-1134">Transmembrane beta strand</keyword>
<dbReference type="PROSITE" id="PS52016">
    <property type="entry name" value="TONB_DEPENDENT_REC_3"/>
    <property type="match status" value="1"/>
</dbReference>
<dbReference type="InterPro" id="IPR039426">
    <property type="entry name" value="TonB-dep_rcpt-like"/>
</dbReference>
<feature type="domain" description="Outer membrane protein beta-barrel" evidence="10">
    <location>
        <begin position="391"/>
        <end position="802"/>
    </location>
</feature>
<evidence type="ECO:0000256" key="3">
    <source>
        <dbReference type="ARBA" id="ARBA00022452"/>
    </source>
</evidence>
<organism evidence="11 12">
    <name type="scientific">Lutibacter agarilyticus</name>
    <dbReference type="NCBI Taxonomy" id="1109740"/>
    <lineage>
        <taxon>Bacteria</taxon>
        <taxon>Pseudomonadati</taxon>
        <taxon>Bacteroidota</taxon>
        <taxon>Flavobacteriia</taxon>
        <taxon>Flavobacteriales</taxon>
        <taxon>Flavobacteriaceae</taxon>
        <taxon>Lutibacter</taxon>
    </lineage>
</organism>
<dbReference type="AlphaFoldDB" id="A0A238VMD8"/>
<feature type="chain" id="PRO_5012692298" evidence="8">
    <location>
        <begin position="29"/>
        <end position="825"/>
    </location>
</feature>
<keyword evidence="2 7" id="KW-0813">Transport</keyword>
<dbReference type="PANTHER" id="PTHR40980">
    <property type="entry name" value="PLUG DOMAIN-CONTAINING PROTEIN"/>
    <property type="match status" value="1"/>
</dbReference>
<keyword evidence="6 7" id="KW-0998">Cell outer membrane</keyword>
<dbReference type="InterPro" id="IPR041700">
    <property type="entry name" value="OMP_b-brl_3"/>
</dbReference>
<sequence>MYANYQELYMKKLTLIISCLLIASQSFAQLPNAKTTGRVTIKGTVIDFDTKEPLEYATVVVKPLNGDPITGDITNSKGHFNIEITPGNYDISIEFISFKPYELKNVAIVKSLNLGVIELAINAEALDEVEIVAEKSTVEIRLDKKIYNVGKDMTVKGGTASDVLDNVPSVTVDVDGTVSLRGSENVRILINGKPSSMVGLSGTDALRQLPADAIEKVEVITSPSARYEAEGTGGILNIVLRKGKAQGFNASVTATAGIPDNLGGSVNLNYRIKKFNFFTNTAYSYTNSPGNSYNNATYFNEFDEISSYRNEKTDYDRSGGRFNTRLGLEYFLTDKSSLTGTFYYRESDRNNISTNYTSEFDASKLLTRKSIRINDKDDVNKNIEYSLNYTHDFNDSGHNLSFDFQYNNDDENEFTFITDYDTYPSFLERNPERTTTVESDSEFTLKGDYVLPIGENAQFEAGFNLNLNEIDSDFLVQDYDPDSGDFINNPDFTNSLVFEQNIYAFYTQYGSKINKFSYLLGLRSETTDRSIQLLGDNTDNQKTWTELFPTVNVGIEFSETESLTVGYNRRLRRPRHFYLNPFETRTSETTIRKGNINLDPTYTGSFDIGYLKRWSKFTLNSSVYYSHSTNNIEWIQTEETRDVNGLPTIVIVRSPVNLSTQDRYGFEFTANYNPFKWWKLSQSFNFFRATTEGDYEGVNYDADNISWFTRFNSTVTLPGEIDWQTRAMYMGPSQNAQTKRLGIVSINLAFSKDLLKEKATISFNVSDLLNSRKRISETTTETTFSEGEFQYRQRQFLLNFTYRFNQKKKRERSQGNDGDGGEEMF</sequence>
<name>A0A238VMD8_9FLAO</name>
<dbReference type="Gene3D" id="2.40.170.20">
    <property type="entry name" value="TonB-dependent receptor, beta-barrel domain"/>
    <property type="match status" value="1"/>
</dbReference>
<keyword evidence="12" id="KW-1185">Reference proteome</keyword>